<feature type="compositionally biased region" description="Polar residues" evidence="1">
    <location>
        <begin position="540"/>
        <end position="556"/>
    </location>
</feature>
<dbReference type="PANTHER" id="PTHR42106:SF1">
    <property type="match status" value="1"/>
</dbReference>
<feature type="compositionally biased region" description="Low complexity" evidence="1">
    <location>
        <begin position="113"/>
        <end position="130"/>
    </location>
</feature>
<feature type="region of interest" description="Disordered" evidence="1">
    <location>
        <begin position="346"/>
        <end position="371"/>
    </location>
</feature>
<keyword evidence="3" id="KW-1185">Reference proteome</keyword>
<evidence type="ECO:0000313" key="2">
    <source>
        <dbReference type="EMBL" id="KAJ9162395.1"/>
    </source>
</evidence>
<feature type="compositionally biased region" description="Low complexity" evidence="1">
    <location>
        <begin position="560"/>
        <end position="576"/>
    </location>
</feature>
<comment type="caution">
    <text evidence="2">The sequence shown here is derived from an EMBL/GenBank/DDBJ whole genome shotgun (WGS) entry which is preliminary data.</text>
</comment>
<feature type="compositionally biased region" description="Polar residues" evidence="1">
    <location>
        <begin position="162"/>
        <end position="177"/>
    </location>
</feature>
<feature type="compositionally biased region" description="Basic and acidic residues" evidence="1">
    <location>
        <begin position="63"/>
        <end position="75"/>
    </location>
</feature>
<evidence type="ECO:0000313" key="3">
    <source>
        <dbReference type="Proteomes" id="UP001174691"/>
    </source>
</evidence>
<feature type="compositionally biased region" description="Polar residues" evidence="1">
    <location>
        <begin position="646"/>
        <end position="660"/>
    </location>
</feature>
<protein>
    <submittedName>
        <fullName evidence="2">D-3-phosphoglycerate dehydrogenase</fullName>
    </submittedName>
</protein>
<name>A0AA38W054_9PEZI</name>
<proteinExistence type="predicted"/>
<feature type="compositionally biased region" description="Basic residues" evidence="1">
    <location>
        <begin position="287"/>
        <end position="298"/>
    </location>
</feature>
<dbReference type="AlphaFoldDB" id="A0AA38W054"/>
<feature type="region of interest" description="Disordered" evidence="1">
    <location>
        <begin position="310"/>
        <end position="332"/>
    </location>
</feature>
<gene>
    <name evidence="2" type="ORF">NKR19_g1351</name>
</gene>
<accession>A0AA38W054</accession>
<feature type="region of interest" description="Disordered" evidence="1">
    <location>
        <begin position="162"/>
        <end position="197"/>
    </location>
</feature>
<dbReference type="Proteomes" id="UP001174691">
    <property type="component" value="Unassembled WGS sequence"/>
</dbReference>
<feature type="compositionally biased region" description="Polar residues" evidence="1">
    <location>
        <begin position="76"/>
        <end position="87"/>
    </location>
</feature>
<feature type="region of interest" description="Disordered" evidence="1">
    <location>
        <begin position="26"/>
        <end position="90"/>
    </location>
</feature>
<reference evidence="2" key="1">
    <citation type="submission" date="2022-07" db="EMBL/GenBank/DDBJ databases">
        <title>Fungi with potential for degradation of polypropylene.</title>
        <authorList>
            <person name="Gostincar C."/>
        </authorList>
    </citation>
    <scope>NUCLEOTIDE SEQUENCE</scope>
    <source>
        <strain evidence="2">EXF-13287</strain>
    </source>
</reference>
<sequence length="683" mass="72439">MADIDLDDVAVLEDVDGHTRNALDTARLGTSMRVPKSPLSKARSLSDGGGTPGKLSPSPHIAEASRRQSKDDNSIRDGSTANFTSPLPSTPIRAGFALRGLSLQLPLEEARESSSPAQAQPSAKPAPLSPKLDHSHIYASPNILPRRSRGLDFSRAATSLHHSTLADQASPGSSPTIGSRAMNIPGRRSGDYGNAEQSSNSLWSVMGNPYDRNISSSLGSTMHMCSDSSSTSEDDDFMDEDMLEDGFITTPQVNKTTPNPLHPMVGAPWMPGGSPAVNSLLSFQQRQRPRKQPRKKLRGPLGLGFSSFIHQPALSKSPPNNAVPKDMADHSRRESISWAANQLHISGSESDDNRQPQVDGSVDSPSRPSVIKRAVTRRGSLLPKTKGFARIRAALAEESAPVEAEFRREAEVVRQVRESDLEYPSTMSSPNLAADNLDDIPEDAMMMDSGPGLGLSASFKQQALKNSKGKDFWDTFSETSGNGGRRGPPRITPPPPLFGLPRGSSAGLSVDDLNMDSPSNASSNGTRDPTNPFAVPGPVTASSSSGNDTPGQQQQGAVIATSTNNNTATGTGYVTASSGMPPSAAEITRRINSKRRRDDDLDPVSFKRRAVSPGMSVHNSPIMQSPLQRDAAPWGSRPGSVGGDTTGKSGAPSETGSQGSRKARVGYQGMVDTNDGITKLSIE</sequence>
<dbReference type="PANTHER" id="PTHR42106">
    <property type="entry name" value="CHROMOSOME 10, WHOLE GENOME SHOTGUN SEQUENCE"/>
    <property type="match status" value="1"/>
</dbReference>
<feature type="region of interest" description="Disordered" evidence="1">
    <location>
        <begin position="466"/>
        <end position="683"/>
    </location>
</feature>
<dbReference type="EMBL" id="JANBVN010000012">
    <property type="protein sequence ID" value="KAJ9162395.1"/>
    <property type="molecule type" value="Genomic_DNA"/>
</dbReference>
<feature type="compositionally biased region" description="Polar residues" evidence="1">
    <location>
        <begin position="516"/>
        <end position="529"/>
    </location>
</feature>
<evidence type="ECO:0000256" key="1">
    <source>
        <dbReference type="SAM" id="MobiDB-lite"/>
    </source>
</evidence>
<feature type="compositionally biased region" description="Polar residues" evidence="1">
    <location>
        <begin position="617"/>
        <end position="627"/>
    </location>
</feature>
<feature type="region of interest" description="Disordered" evidence="1">
    <location>
        <begin position="108"/>
        <end position="135"/>
    </location>
</feature>
<feature type="compositionally biased region" description="Polar residues" evidence="1">
    <location>
        <begin position="355"/>
        <end position="367"/>
    </location>
</feature>
<organism evidence="2 3">
    <name type="scientific">Coniochaeta hoffmannii</name>
    <dbReference type="NCBI Taxonomy" id="91930"/>
    <lineage>
        <taxon>Eukaryota</taxon>
        <taxon>Fungi</taxon>
        <taxon>Dikarya</taxon>
        <taxon>Ascomycota</taxon>
        <taxon>Pezizomycotina</taxon>
        <taxon>Sordariomycetes</taxon>
        <taxon>Sordariomycetidae</taxon>
        <taxon>Coniochaetales</taxon>
        <taxon>Coniochaetaceae</taxon>
        <taxon>Coniochaeta</taxon>
    </lineage>
</organism>
<feature type="region of interest" description="Disordered" evidence="1">
    <location>
        <begin position="283"/>
        <end position="302"/>
    </location>
</feature>